<keyword evidence="3" id="KW-0732">Signal</keyword>
<dbReference type="InterPro" id="IPR050287">
    <property type="entry name" value="MTA/SAH_deaminase"/>
</dbReference>
<gene>
    <name evidence="5" type="ORF">C9J01_21620</name>
</gene>
<dbReference type="Proteomes" id="UP000241346">
    <property type="component" value="Unassembled WGS sequence"/>
</dbReference>
<evidence type="ECO:0000313" key="6">
    <source>
        <dbReference type="Proteomes" id="UP000241346"/>
    </source>
</evidence>
<feature type="domain" description="Amidohydrolase-related" evidence="4">
    <location>
        <begin position="79"/>
        <end position="412"/>
    </location>
</feature>
<dbReference type="InterPro" id="IPR006680">
    <property type="entry name" value="Amidohydro-rel"/>
</dbReference>
<dbReference type="PANTHER" id="PTHR43794:SF11">
    <property type="entry name" value="AMIDOHYDROLASE-RELATED DOMAIN-CONTAINING PROTEIN"/>
    <property type="match status" value="1"/>
</dbReference>
<reference evidence="5 6" key="1">
    <citation type="submission" date="2018-03" db="EMBL/GenBank/DDBJ databases">
        <title>Whole genome sequencing of Histamine producing bacteria.</title>
        <authorList>
            <person name="Butler K."/>
        </authorList>
    </citation>
    <scope>NUCLEOTIDE SEQUENCE [LARGE SCALE GENOMIC DNA]</scope>
    <source>
        <strain evidence="5 6">DSM 19138</strain>
    </source>
</reference>
<sequence length="447" mass="48959">MRKYKKTTIAALLCAPMMVNSAPLLIKDASLIISMESTDKDLTGRLYEKDILVEDGQIKAIGKNLVADNATVVNASGKIVMPGLIDVHNHLWQSTIRGCGIDKNVKDWLPPCVFPISFNYQQAYDAVTLSTLDLINTGVTTVVDWSHAYNAKFVEGNVQALQDSGMRYVYTYNLNPLNNAHAKVTKAQVDKDTLGTFHLASHPAGYMQDTVQNAVDMAKEMETTLNFHYAENKKDRLDEQTATLINTNATDVRLVLNHVVDVNDEEIDMMAKTGAKVSYNALSNMRLASGVAPVEKMYKAGIDIGMGLDGGTSDNSNYFALMKAAIGLQRAYHQDPSVFPTVEDVLYLSTMGGAKVIGMEEKIGSLAVGKRADLIILNPATTNMGVNHDELAQIAFNAEPVNVEYVVVEGNILKDKGQLPISEKDFHALLERNEKTVQLLKKGNTNS</sequence>
<evidence type="ECO:0000256" key="3">
    <source>
        <dbReference type="SAM" id="SignalP"/>
    </source>
</evidence>
<comment type="caution">
    <text evidence="5">The sequence shown here is derived from an EMBL/GenBank/DDBJ whole genome shotgun (WGS) entry which is preliminary data.</text>
</comment>
<accession>A0A2T3N807</accession>
<dbReference type="Gene3D" id="3.20.20.140">
    <property type="entry name" value="Metal-dependent hydrolases"/>
    <property type="match status" value="1"/>
</dbReference>
<evidence type="ECO:0000313" key="5">
    <source>
        <dbReference type="EMBL" id="PSW09226.1"/>
    </source>
</evidence>
<dbReference type="GO" id="GO:0016810">
    <property type="term" value="F:hydrolase activity, acting on carbon-nitrogen (but not peptide) bonds"/>
    <property type="evidence" value="ECO:0007669"/>
    <property type="project" value="InterPro"/>
</dbReference>
<proteinExistence type="inferred from homology"/>
<comment type="similarity">
    <text evidence="1">Belongs to the metallo-dependent hydrolases superfamily. ATZ/TRZ family.</text>
</comment>
<protein>
    <submittedName>
        <fullName evidence="5">Amidohydrolase</fullName>
    </submittedName>
</protein>
<dbReference type="InterPro" id="IPR032466">
    <property type="entry name" value="Metal_Hydrolase"/>
</dbReference>
<evidence type="ECO:0000256" key="1">
    <source>
        <dbReference type="ARBA" id="ARBA00006745"/>
    </source>
</evidence>
<dbReference type="SUPFAM" id="SSF51338">
    <property type="entry name" value="Composite domain of metallo-dependent hydrolases"/>
    <property type="match status" value="1"/>
</dbReference>
<dbReference type="SUPFAM" id="SSF51556">
    <property type="entry name" value="Metallo-dependent hydrolases"/>
    <property type="match status" value="1"/>
</dbReference>
<evidence type="ECO:0000259" key="4">
    <source>
        <dbReference type="Pfam" id="PF01979"/>
    </source>
</evidence>
<name>A0A2T3N807_9GAMM</name>
<evidence type="ECO:0000256" key="2">
    <source>
        <dbReference type="ARBA" id="ARBA00022801"/>
    </source>
</evidence>
<feature type="signal peptide" evidence="3">
    <location>
        <begin position="1"/>
        <end position="21"/>
    </location>
</feature>
<dbReference type="OrthoDB" id="9807210at2"/>
<keyword evidence="2 5" id="KW-0378">Hydrolase</keyword>
<dbReference type="InterPro" id="IPR011059">
    <property type="entry name" value="Metal-dep_hydrolase_composite"/>
</dbReference>
<dbReference type="Gene3D" id="2.30.40.10">
    <property type="entry name" value="Urease, subunit C, domain 1"/>
    <property type="match status" value="1"/>
</dbReference>
<dbReference type="Pfam" id="PF01979">
    <property type="entry name" value="Amidohydro_1"/>
    <property type="match status" value="1"/>
</dbReference>
<dbReference type="AlphaFoldDB" id="A0A2T3N807"/>
<dbReference type="EMBL" id="PYMB01000016">
    <property type="protein sequence ID" value="PSW09226.1"/>
    <property type="molecule type" value="Genomic_DNA"/>
</dbReference>
<organism evidence="5 6">
    <name type="scientific">Photobacterium rosenbergii</name>
    <dbReference type="NCBI Taxonomy" id="294936"/>
    <lineage>
        <taxon>Bacteria</taxon>
        <taxon>Pseudomonadati</taxon>
        <taxon>Pseudomonadota</taxon>
        <taxon>Gammaproteobacteria</taxon>
        <taxon>Vibrionales</taxon>
        <taxon>Vibrionaceae</taxon>
        <taxon>Photobacterium</taxon>
    </lineage>
</organism>
<dbReference type="RefSeq" id="WP_107300218.1">
    <property type="nucleotide sequence ID" value="NZ_PYMB01000016.1"/>
</dbReference>
<dbReference type="PANTHER" id="PTHR43794">
    <property type="entry name" value="AMINOHYDROLASE SSNA-RELATED"/>
    <property type="match status" value="1"/>
</dbReference>
<feature type="chain" id="PRO_5015786202" evidence="3">
    <location>
        <begin position="22"/>
        <end position="447"/>
    </location>
</feature>